<dbReference type="Proteomes" id="UP001152523">
    <property type="component" value="Unassembled WGS sequence"/>
</dbReference>
<reference evidence="1" key="1">
    <citation type="submission" date="2022-07" db="EMBL/GenBank/DDBJ databases">
        <authorList>
            <person name="Macas J."/>
            <person name="Novak P."/>
            <person name="Neumann P."/>
        </authorList>
    </citation>
    <scope>NUCLEOTIDE SEQUENCE</scope>
</reference>
<protein>
    <submittedName>
        <fullName evidence="1">Uncharacterized protein</fullName>
    </submittedName>
</protein>
<sequence>MNCDKHGSFSFARMAGCPEPKWRRRRPGGLNLLMEQSRLMLIEPQMIIGDVEFGDRLRETTMASLYEEDGKIILQIGQQSSHRLLELERLPHGHIIRDGTEL</sequence>
<keyword evidence="2" id="KW-1185">Reference proteome</keyword>
<proteinExistence type="predicted"/>
<name>A0AAV0FVU3_9ASTE</name>
<accession>A0AAV0FVU3</accession>
<evidence type="ECO:0000313" key="1">
    <source>
        <dbReference type="EMBL" id="CAH9139580.1"/>
    </source>
</evidence>
<organism evidence="1 2">
    <name type="scientific">Cuscuta epithymum</name>
    <dbReference type="NCBI Taxonomy" id="186058"/>
    <lineage>
        <taxon>Eukaryota</taxon>
        <taxon>Viridiplantae</taxon>
        <taxon>Streptophyta</taxon>
        <taxon>Embryophyta</taxon>
        <taxon>Tracheophyta</taxon>
        <taxon>Spermatophyta</taxon>
        <taxon>Magnoliopsida</taxon>
        <taxon>eudicotyledons</taxon>
        <taxon>Gunneridae</taxon>
        <taxon>Pentapetalae</taxon>
        <taxon>asterids</taxon>
        <taxon>lamiids</taxon>
        <taxon>Solanales</taxon>
        <taxon>Convolvulaceae</taxon>
        <taxon>Cuscuteae</taxon>
        <taxon>Cuscuta</taxon>
        <taxon>Cuscuta subgen. Cuscuta</taxon>
    </lineage>
</organism>
<evidence type="ECO:0000313" key="2">
    <source>
        <dbReference type="Proteomes" id="UP001152523"/>
    </source>
</evidence>
<dbReference type="AlphaFoldDB" id="A0AAV0FVU3"/>
<comment type="caution">
    <text evidence="1">The sequence shown here is derived from an EMBL/GenBank/DDBJ whole genome shotgun (WGS) entry which is preliminary data.</text>
</comment>
<dbReference type="EMBL" id="CAMAPF010001017">
    <property type="protein sequence ID" value="CAH9139580.1"/>
    <property type="molecule type" value="Genomic_DNA"/>
</dbReference>
<gene>
    <name evidence="1" type="ORF">CEPIT_LOCUS37690</name>
</gene>